<accession>A0AA43Z822</accession>
<dbReference type="RefSeq" id="WP_165892664.1">
    <property type="nucleotide sequence ID" value="NZ_JAAPAP010000007.1"/>
</dbReference>
<dbReference type="AlphaFoldDB" id="A0AA43Z822"/>
<gene>
    <name evidence="2" type="ORF">HA520_10900</name>
</gene>
<evidence type="ECO:0008006" key="4">
    <source>
        <dbReference type="Google" id="ProtNLM"/>
    </source>
</evidence>
<dbReference type="Proteomes" id="UP000736384">
    <property type="component" value="Unassembled WGS sequence"/>
</dbReference>
<dbReference type="PROSITE" id="PS51257">
    <property type="entry name" value="PROKAR_LIPOPROTEIN"/>
    <property type="match status" value="1"/>
</dbReference>
<keyword evidence="1" id="KW-0732">Signal</keyword>
<protein>
    <recommendedName>
        <fullName evidence="4">Porin</fullName>
    </recommendedName>
</protein>
<evidence type="ECO:0000313" key="3">
    <source>
        <dbReference type="Proteomes" id="UP000736384"/>
    </source>
</evidence>
<name>A0AA43Z822_9GAMM</name>
<feature type="chain" id="PRO_5041343953" description="Porin" evidence="1">
    <location>
        <begin position="21"/>
        <end position="57"/>
    </location>
</feature>
<proteinExistence type="predicted"/>
<comment type="caution">
    <text evidence="2">The sequence shown here is derived from an EMBL/GenBank/DDBJ whole genome shotgun (WGS) entry which is preliminary data.</text>
</comment>
<dbReference type="EMBL" id="JAAPAP010000007">
    <property type="protein sequence ID" value="NHN77783.1"/>
    <property type="molecule type" value="Genomic_DNA"/>
</dbReference>
<sequence length="57" mass="5825">MKNFSHLLIGTVLSAFIVSAASLSPVGASCAEEGAERTPDFRIAEDGSDCTAIGRPG</sequence>
<evidence type="ECO:0000313" key="2">
    <source>
        <dbReference type="EMBL" id="NHN77783.1"/>
    </source>
</evidence>
<organism evidence="2 3">
    <name type="scientific">Azotobacter chroococcum</name>
    <dbReference type="NCBI Taxonomy" id="353"/>
    <lineage>
        <taxon>Bacteria</taxon>
        <taxon>Pseudomonadati</taxon>
        <taxon>Pseudomonadota</taxon>
        <taxon>Gammaproteobacteria</taxon>
        <taxon>Pseudomonadales</taxon>
        <taxon>Pseudomonadaceae</taxon>
        <taxon>Azotobacter</taxon>
    </lineage>
</organism>
<feature type="signal peptide" evidence="1">
    <location>
        <begin position="1"/>
        <end position="20"/>
    </location>
</feature>
<evidence type="ECO:0000256" key="1">
    <source>
        <dbReference type="SAM" id="SignalP"/>
    </source>
</evidence>
<reference evidence="2" key="1">
    <citation type="submission" date="2020-03" db="EMBL/GenBank/DDBJ databases">
        <title>Genome assembly of Azotobacter chroococcum W5.</title>
        <authorList>
            <person name="Kannepalli A."/>
        </authorList>
    </citation>
    <scope>NUCLEOTIDE SEQUENCE</scope>
    <source>
        <strain evidence="2">W5</strain>
    </source>
</reference>